<evidence type="ECO:0000313" key="5">
    <source>
        <dbReference type="Proteomes" id="UP000659654"/>
    </source>
</evidence>
<evidence type="ECO:0000313" key="6">
    <source>
        <dbReference type="WBParaSite" id="BXY_0580000.1"/>
    </source>
</evidence>
<dbReference type="Proteomes" id="UP000095284">
    <property type="component" value="Unplaced"/>
</dbReference>
<evidence type="ECO:0000313" key="4">
    <source>
        <dbReference type="Proteomes" id="UP000095284"/>
    </source>
</evidence>
<dbReference type="EMBL" id="CAJFDI010000002">
    <property type="protein sequence ID" value="CAD5213490.1"/>
    <property type="molecule type" value="Genomic_DNA"/>
</dbReference>
<dbReference type="AlphaFoldDB" id="A0A1I7RYI3"/>
<feature type="signal peptide" evidence="1">
    <location>
        <begin position="1"/>
        <end position="18"/>
    </location>
</feature>
<evidence type="ECO:0000313" key="3">
    <source>
        <dbReference type="EMBL" id="CAG9092653.1"/>
    </source>
</evidence>
<reference evidence="6" key="1">
    <citation type="submission" date="2016-11" db="UniProtKB">
        <authorList>
            <consortium name="WormBaseParasite"/>
        </authorList>
    </citation>
    <scope>IDENTIFICATION</scope>
</reference>
<dbReference type="WBParaSite" id="BXY_0580000.1">
    <property type="protein sequence ID" value="BXY_0580000.1"/>
    <property type="gene ID" value="BXY_0580000"/>
</dbReference>
<gene>
    <name evidence="2" type="ORF">BXYJ_LOCUS3056</name>
</gene>
<evidence type="ECO:0000256" key="1">
    <source>
        <dbReference type="SAM" id="SignalP"/>
    </source>
</evidence>
<dbReference type="EMBL" id="CAJFCV020000002">
    <property type="protein sequence ID" value="CAG9092653.1"/>
    <property type="molecule type" value="Genomic_DNA"/>
</dbReference>
<protein>
    <submittedName>
        <fullName evidence="2">(pine wood nematode) hypothetical protein</fullName>
    </submittedName>
</protein>
<keyword evidence="5" id="KW-1185">Reference proteome</keyword>
<dbReference type="Proteomes" id="UP000659654">
    <property type="component" value="Unassembled WGS sequence"/>
</dbReference>
<feature type="chain" id="PRO_5036021997" evidence="1">
    <location>
        <begin position="19"/>
        <end position="270"/>
    </location>
</feature>
<organism evidence="4 6">
    <name type="scientific">Bursaphelenchus xylophilus</name>
    <name type="common">Pinewood nematode worm</name>
    <name type="synonym">Aphelenchoides xylophilus</name>
    <dbReference type="NCBI Taxonomy" id="6326"/>
    <lineage>
        <taxon>Eukaryota</taxon>
        <taxon>Metazoa</taxon>
        <taxon>Ecdysozoa</taxon>
        <taxon>Nematoda</taxon>
        <taxon>Chromadorea</taxon>
        <taxon>Rhabditida</taxon>
        <taxon>Tylenchina</taxon>
        <taxon>Tylenchomorpha</taxon>
        <taxon>Aphelenchoidea</taxon>
        <taxon>Aphelenchoididae</taxon>
        <taxon>Bursaphelenchus</taxon>
    </lineage>
</organism>
<dbReference type="Proteomes" id="UP000582659">
    <property type="component" value="Unassembled WGS sequence"/>
</dbReference>
<name>A0A1I7RYI3_BURXY</name>
<evidence type="ECO:0000313" key="2">
    <source>
        <dbReference type="EMBL" id="CAD5213490.1"/>
    </source>
</evidence>
<sequence>MKWIYIVLGLGSAGLVLSETNEERYEREFAEKMEAMADKLAPEALAETMVNVMQVGGIKLPKDELTAKFLEEYEMYSSISRKFDLKRLFDFIVINVTKIREEDLLGEPVLRVSHLLSVFRHQLRGKIGTTEMTKLDRAIAVLSFMYFQTYFVTRYSTLNRRAGLGLSSNEIFDRLLHLITQTFEIGLAIGYNPVNEYHAWMKALGGFDAIPFERALDAYLKALNQLFSALETHGAAAEDIAFLSEEFQTVKKFRDENLRRKKRMTVFYDL</sequence>
<keyword evidence="1" id="KW-0732">Signal</keyword>
<proteinExistence type="predicted"/>
<accession>A0A1I7RYI3</accession>
<reference evidence="3" key="2">
    <citation type="submission" date="2020-08" db="EMBL/GenBank/DDBJ databases">
        <authorList>
            <person name="Kikuchi T."/>
        </authorList>
    </citation>
    <scope>NUCLEOTIDE SEQUENCE</scope>
    <source>
        <strain evidence="2">Ka4C1</strain>
    </source>
</reference>